<accession>A0ABU7XHL8</accession>
<gene>
    <name evidence="1" type="ORF">V3H18_05470</name>
</gene>
<proteinExistence type="predicted"/>
<dbReference type="EMBL" id="JAZHYN010000011">
    <property type="protein sequence ID" value="MEF3365981.1"/>
    <property type="molecule type" value="Genomic_DNA"/>
</dbReference>
<evidence type="ECO:0000313" key="1">
    <source>
        <dbReference type="EMBL" id="MEF3365981.1"/>
    </source>
</evidence>
<keyword evidence="2" id="KW-1185">Reference proteome</keyword>
<sequence length="152" mass="16428">MAMAAIWGRRAQEGSATRFAAKLNCLSVYLTPRPFNLSTGWANATSALSCLEQETTMPRNRSGMNKLFSDAIKMGFAANQVMGLRLMKIAMGGAGGRRESKLMVDEKIKAATDASIEAAMSVATGQPHLAADRALSVYSKRVNRNLKRLSKS</sequence>
<comment type="caution">
    <text evidence="1">The sequence shown here is derived from an EMBL/GenBank/DDBJ whole genome shotgun (WGS) entry which is preliminary data.</text>
</comment>
<dbReference type="Proteomes" id="UP001350748">
    <property type="component" value="Unassembled WGS sequence"/>
</dbReference>
<reference evidence="1 2" key="1">
    <citation type="submission" date="2024-02" db="EMBL/GenBank/DDBJ databases">
        <authorList>
            <person name="Grouzdev D."/>
        </authorList>
    </citation>
    <scope>NUCLEOTIDE SEQUENCE [LARGE SCALE GENOMIC DNA]</scope>
    <source>
        <strain evidence="1 2">9N</strain>
    </source>
</reference>
<organism evidence="1 2">
    <name type="scientific">Methylocystis borbori</name>
    <dbReference type="NCBI Taxonomy" id="3118750"/>
    <lineage>
        <taxon>Bacteria</taxon>
        <taxon>Pseudomonadati</taxon>
        <taxon>Pseudomonadota</taxon>
        <taxon>Alphaproteobacteria</taxon>
        <taxon>Hyphomicrobiales</taxon>
        <taxon>Methylocystaceae</taxon>
        <taxon>Methylocystis</taxon>
    </lineage>
</organism>
<evidence type="ECO:0000313" key="2">
    <source>
        <dbReference type="Proteomes" id="UP001350748"/>
    </source>
</evidence>
<protein>
    <submittedName>
        <fullName evidence="1">Uncharacterized protein</fullName>
    </submittedName>
</protein>
<name>A0ABU7XHL8_9HYPH</name>